<reference evidence="1 2" key="1">
    <citation type="submission" date="2018-10" db="EMBL/GenBank/DDBJ databases">
        <title>Isolation of pseudouridimycin from Streptomyces albus DSM 40763.</title>
        <authorList>
            <person name="Rosenqvist P."/>
            <person name="Metsae-Ketelae M."/>
            <person name="Virta P."/>
        </authorList>
    </citation>
    <scope>NUCLEOTIDE SEQUENCE [LARGE SCALE GENOMIC DNA]</scope>
    <source>
        <strain evidence="1 2">DSM 40763</strain>
    </source>
</reference>
<dbReference type="InterPro" id="IPR012551">
    <property type="entry name" value="DUF1707_SHOCT-like"/>
</dbReference>
<protein>
    <submittedName>
        <fullName evidence="1">DUF1707 and DUF2154 domain-containing protein</fullName>
    </submittedName>
</protein>
<gene>
    <name evidence="1" type="ORF">D8771_30770</name>
</gene>
<dbReference type="PANTHER" id="PTHR40763:SF5">
    <property type="entry name" value="MEMBRANE PROTEIN"/>
    <property type="match status" value="1"/>
</dbReference>
<dbReference type="Pfam" id="PF08044">
    <property type="entry name" value="DUF1707"/>
    <property type="match status" value="1"/>
</dbReference>
<organism evidence="1 2">
    <name type="scientific">Streptomyces albus</name>
    <dbReference type="NCBI Taxonomy" id="1888"/>
    <lineage>
        <taxon>Bacteria</taxon>
        <taxon>Bacillati</taxon>
        <taxon>Actinomycetota</taxon>
        <taxon>Actinomycetes</taxon>
        <taxon>Kitasatosporales</taxon>
        <taxon>Streptomycetaceae</taxon>
        <taxon>Streptomyces</taxon>
    </lineage>
</organism>
<dbReference type="EMBL" id="RCIY01000106">
    <property type="protein sequence ID" value="TGG76369.1"/>
    <property type="molecule type" value="Genomic_DNA"/>
</dbReference>
<sequence length="180" mass="19964">MTTSSEDSSPLLSEDDRDAAVRRLREAYSEGHLPHEELDARLDQVLTARTHDELAPALASLPPERPDTTSTIAAAGGRIRRRGAWRVPRVLKVGSAYGRVRLDLSRAVIEHPVVDIELQLGTGGARITVPRDATVDVEGVQTGWKDLRYKPRRRSRPGGPEIRISGSMGLGRLRIRHAWR</sequence>
<accession>A0A6C1BY48</accession>
<dbReference type="AlphaFoldDB" id="A0A6C1BY48"/>
<dbReference type="PANTHER" id="PTHR40763">
    <property type="entry name" value="MEMBRANE PROTEIN-RELATED"/>
    <property type="match status" value="1"/>
</dbReference>
<dbReference type="GeneID" id="75185144"/>
<comment type="caution">
    <text evidence="1">The sequence shown here is derived from an EMBL/GenBank/DDBJ whole genome shotgun (WGS) entry which is preliminary data.</text>
</comment>
<evidence type="ECO:0000313" key="1">
    <source>
        <dbReference type="EMBL" id="TGG76369.1"/>
    </source>
</evidence>
<evidence type="ECO:0000313" key="2">
    <source>
        <dbReference type="Proteomes" id="UP000298111"/>
    </source>
</evidence>
<name>A0A6C1BY48_9ACTN</name>
<proteinExistence type="predicted"/>
<dbReference type="Proteomes" id="UP000298111">
    <property type="component" value="Unassembled WGS sequence"/>
</dbReference>
<dbReference type="RefSeq" id="WP_016467519.1">
    <property type="nucleotide sequence ID" value="NZ_BBQG01000031.1"/>
</dbReference>